<keyword evidence="12" id="KW-1185">Reference proteome</keyword>
<dbReference type="Proteomes" id="UP000614058">
    <property type="component" value="Unassembled WGS sequence"/>
</dbReference>
<dbReference type="EC" id="5.1.1.10" evidence="9"/>
<organism evidence="11 12">
    <name type="scientific">Kingella bonacorsii</name>
    <dbReference type="NCBI Taxonomy" id="2796361"/>
    <lineage>
        <taxon>Bacteria</taxon>
        <taxon>Pseudomonadati</taxon>
        <taxon>Pseudomonadota</taxon>
        <taxon>Betaproteobacteria</taxon>
        <taxon>Neisseriales</taxon>
        <taxon>Neisseriaceae</taxon>
        <taxon>Kingella</taxon>
    </lineage>
</organism>
<comment type="catalytic activity">
    <reaction evidence="9">
        <text>L-arginine = D-arginine</text>
        <dbReference type="Rhea" id="RHEA:18069"/>
        <dbReference type="ChEBI" id="CHEBI:32682"/>
        <dbReference type="ChEBI" id="CHEBI:32689"/>
    </reaction>
</comment>
<comment type="cofactor">
    <cofactor evidence="1 9">
        <name>pyridoxal 5'-phosphate</name>
        <dbReference type="ChEBI" id="CHEBI:597326"/>
    </cofactor>
</comment>
<proteinExistence type="inferred from homology"/>
<dbReference type="InterPro" id="IPR029066">
    <property type="entry name" value="PLP-binding_barrel"/>
</dbReference>
<evidence type="ECO:0000256" key="4">
    <source>
        <dbReference type="ARBA" id="ARBA00022764"/>
    </source>
</evidence>
<dbReference type="SMART" id="SM01005">
    <property type="entry name" value="Ala_racemase_C"/>
    <property type="match status" value="1"/>
</dbReference>
<evidence type="ECO:0000256" key="8">
    <source>
        <dbReference type="ARBA" id="ARBA00023456"/>
    </source>
</evidence>
<dbReference type="PANTHER" id="PTHR30511:SF0">
    <property type="entry name" value="ALANINE RACEMASE, CATABOLIC-RELATED"/>
    <property type="match status" value="1"/>
</dbReference>
<dbReference type="CDD" id="cd06826">
    <property type="entry name" value="PLPDE_III_AR2"/>
    <property type="match status" value="1"/>
</dbReference>
<comment type="catalytic activity">
    <reaction evidence="9">
        <text>an L-alpha-amino acid = a D-alpha-amino acid</text>
        <dbReference type="Rhea" id="RHEA:18317"/>
        <dbReference type="ChEBI" id="CHEBI:59869"/>
        <dbReference type="ChEBI" id="CHEBI:59871"/>
        <dbReference type="EC" id="5.1.1.10"/>
    </reaction>
</comment>
<feature type="active site" description="Proton acceptor" evidence="9">
    <location>
        <position position="302"/>
    </location>
</feature>
<dbReference type="GO" id="GO:0008784">
    <property type="term" value="F:alanine racemase activity"/>
    <property type="evidence" value="ECO:0007669"/>
    <property type="project" value="UniProtKB-EC"/>
</dbReference>
<dbReference type="NCBIfam" id="TIGR00492">
    <property type="entry name" value="alr"/>
    <property type="match status" value="1"/>
</dbReference>
<evidence type="ECO:0000313" key="12">
    <source>
        <dbReference type="Proteomes" id="UP000614058"/>
    </source>
</evidence>
<comment type="subcellular location">
    <subcellularLocation>
        <location evidence="2 9">Periplasm</location>
    </subcellularLocation>
</comment>
<keyword evidence="6 9" id="KW-1015">Disulfide bond</keyword>
<dbReference type="InterPro" id="IPR043698">
    <property type="entry name" value="Racemase_Bsr/Lyr"/>
</dbReference>
<evidence type="ECO:0000313" key="11">
    <source>
        <dbReference type="EMBL" id="MBK0396663.1"/>
    </source>
</evidence>
<evidence type="ECO:0000256" key="3">
    <source>
        <dbReference type="ARBA" id="ARBA00022729"/>
    </source>
</evidence>
<feature type="binding site" evidence="9">
    <location>
        <position position="176"/>
    </location>
    <ligand>
        <name>substrate</name>
    </ligand>
</feature>
<dbReference type="PANTHER" id="PTHR30511">
    <property type="entry name" value="ALANINE RACEMASE"/>
    <property type="match status" value="1"/>
</dbReference>
<evidence type="ECO:0000256" key="6">
    <source>
        <dbReference type="ARBA" id="ARBA00023157"/>
    </source>
</evidence>
<dbReference type="RefSeq" id="WP_200522702.1">
    <property type="nucleotide sequence ID" value="NZ_JAEHNZ010000002.1"/>
</dbReference>
<evidence type="ECO:0000256" key="7">
    <source>
        <dbReference type="ARBA" id="ARBA00023235"/>
    </source>
</evidence>
<feature type="disulfide bond" evidence="9">
    <location>
        <begin position="73"/>
        <end position="99"/>
    </location>
</feature>
<dbReference type="InterPro" id="IPR000821">
    <property type="entry name" value="Ala_racemase"/>
</dbReference>
<feature type="signal peptide" evidence="9">
    <location>
        <begin position="1"/>
        <end position="24"/>
    </location>
</feature>
<protein>
    <recommendedName>
        <fullName evidence="9">Broad specificity amino-acid racemase</fullName>
        <ecNumber evidence="9">5.1.1.10</ecNumber>
    </recommendedName>
</protein>
<gene>
    <name evidence="11" type="primary">alr</name>
    <name evidence="11" type="ORF">JDW22_08800</name>
</gene>
<dbReference type="HAMAP" id="MF_02212">
    <property type="entry name" value="Bsr_racemase"/>
    <property type="match status" value="1"/>
</dbReference>
<reference evidence="11 12" key="1">
    <citation type="journal article" date="2021" name="Pathogens">
        <title>Isolation and Characterization of Kingella bonacorsii sp. nov., A Novel Kingella Species Detected in a Stable Periodontitis Subject.</title>
        <authorList>
            <person name="Antezack A."/>
            <person name="Boxberger M."/>
            <person name="Rolland C."/>
            <person name="Monnet-Corti V."/>
            <person name="La Scola B."/>
        </authorList>
    </citation>
    <scope>NUCLEOTIDE SEQUENCE [LARGE SCALE GENOMIC DNA]</scope>
    <source>
        <strain evidence="11 12">Marseille-Q4569</strain>
    </source>
</reference>
<dbReference type="SUPFAM" id="SSF51419">
    <property type="entry name" value="PLP-binding barrel"/>
    <property type="match status" value="1"/>
</dbReference>
<feature type="active site" description="Proton acceptor" evidence="9">
    <location>
        <position position="77"/>
    </location>
</feature>
<sequence precursor="true">MATFRKTLIVAALASAFAVPIAQAAPVLGDGNPATPETVSLKTANSWLEIDAAAFGRNLEAVKKMLGGKQKICAVIKGDAYGNSIELLMPQIIKHKIPCVGITSNDEARVVRASGYKGAVARLRTTTLGEIEDGFQYNIEELFGNLKAAQLADAAAAKRGKKLNIHLALNAGGMDRNGLALDTESGKADALAIAKLPHLNIVGIMTHFPVEDVADVKKGVQRFDEQSKWLIQAAKLDRSKLTLHTANSFTTVSVPEGRFDMVRPGALLYGEPIGGKQLEYVMAFKSRVGSVNSYPKGSTVGYDRTFTLKRDSRLANLPFGYSDGYRRAFTNKGHVLIRGHKVPVVGKISMNTTMVDVTDFPDIQANDEVVIFGKQGKAEIKQSEIEEIADVLFADIYTMWGNSNPKILKK</sequence>
<feature type="chain" id="PRO_5044941970" description="Broad specificity amino-acid racemase" evidence="9">
    <location>
        <begin position="25"/>
        <end position="410"/>
    </location>
</feature>
<dbReference type="Gene3D" id="2.40.37.10">
    <property type="entry name" value="Lyase, Ornithine Decarboxylase, Chain A, domain 1"/>
    <property type="match status" value="1"/>
</dbReference>
<evidence type="ECO:0000259" key="10">
    <source>
        <dbReference type="SMART" id="SM01005"/>
    </source>
</evidence>
<dbReference type="InterPro" id="IPR011079">
    <property type="entry name" value="Ala_racemase_C"/>
</dbReference>
<comment type="similarity">
    <text evidence="8 9">Belongs to the alanine racemase family. Bsr subfamily.</text>
</comment>
<evidence type="ECO:0000256" key="1">
    <source>
        <dbReference type="ARBA" id="ARBA00001933"/>
    </source>
</evidence>
<keyword evidence="7 9" id="KW-0413">Isomerase</keyword>
<keyword evidence="5 9" id="KW-0663">Pyridoxal phosphate</keyword>
<dbReference type="Gene3D" id="3.20.20.10">
    <property type="entry name" value="Alanine racemase"/>
    <property type="match status" value="1"/>
</dbReference>
<keyword evidence="3 9" id="KW-0732">Signal</keyword>
<comment type="caution">
    <text evidence="11">The sequence shown here is derived from an EMBL/GenBank/DDBJ whole genome shotgun (WGS) entry which is preliminary data.</text>
</comment>
<dbReference type="Pfam" id="PF00842">
    <property type="entry name" value="Ala_racemase_C"/>
    <property type="match status" value="1"/>
</dbReference>
<evidence type="ECO:0000256" key="9">
    <source>
        <dbReference type="HAMAP-Rule" id="MF_02212"/>
    </source>
</evidence>
<dbReference type="SUPFAM" id="SSF50621">
    <property type="entry name" value="Alanine racemase C-terminal domain-like"/>
    <property type="match status" value="1"/>
</dbReference>
<feature type="domain" description="Alanine racemase C-terminal" evidence="10">
    <location>
        <begin position="281"/>
        <end position="409"/>
    </location>
</feature>
<comment type="catalytic activity">
    <reaction evidence="9">
        <text>L-lysine = D-lysine</text>
        <dbReference type="Rhea" id="RHEA:22864"/>
        <dbReference type="ChEBI" id="CHEBI:32551"/>
        <dbReference type="ChEBI" id="CHEBI:32557"/>
    </reaction>
</comment>
<dbReference type="Pfam" id="PF01168">
    <property type="entry name" value="Ala_racemase_N"/>
    <property type="match status" value="1"/>
</dbReference>
<feature type="modified residue" description="N6-(pyridoxal phosphate)lysine" evidence="9">
    <location>
        <position position="77"/>
    </location>
</feature>
<feature type="binding site" evidence="9">
    <location>
        <position position="350"/>
    </location>
    <ligand>
        <name>substrate</name>
    </ligand>
</feature>
<evidence type="ECO:0000256" key="2">
    <source>
        <dbReference type="ARBA" id="ARBA00004418"/>
    </source>
</evidence>
<dbReference type="NCBIfam" id="NF009879">
    <property type="entry name" value="PRK13340.1-4"/>
    <property type="match status" value="1"/>
</dbReference>
<dbReference type="InterPro" id="IPR009006">
    <property type="entry name" value="Ala_racemase/Decarboxylase_C"/>
</dbReference>
<evidence type="ECO:0000256" key="5">
    <source>
        <dbReference type="ARBA" id="ARBA00022898"/>
    </source>
</evidence>
<dbReference type="EMBL" id="JAEHNZ010000002">
    <property type="protein sequence ID" value="MBK0396663.1"/>
    <property type="molecule type" value="Genomic_DNA"/>
</dbReference>
<name>A0ABS1BTS7_9NEIS</name>
<comment type="function">
    <text evidence="9">Amino-acid racemase able to utilize a broad range of substrates.</text>
</comment>
<dbReference type="InterPro" id="IPR001608">
    <property type="entry name" value="Ala_racemase_N"/>
</dbReference>
<accession>A0ABS1BTS7</accession>
<dbReference type="PRINTS" id="PR00992">
    <property type="entry name" value="ALARACEMASE"/>
</dbReference>
<keyword evidence="4 9" id="KW-0574">Periplasm</keyword>